<dbReference type="RefSeq" id="XP_007715688.1">
    <property type="nucleotide sequence ID" value="XM_007717498.1"/>
</dbReference>
<dbReference type="KEGG" id="bze:COCCADRAFT_105015"/>
<keyword evidence="2" id="KW-1185">Reference proteome</keyword>
<organism evidence="1 2">
    <name type="scientific">Cochliobolus carbonum (strain 26-R-13)</name>
    <name type="common">Maize leaf spot fungus</name>
    <name type="synonym">Bipolaris zeicola</name>
    <dbReference type="NCBI Taxonomy" id="930089"/>
    <lineage>
        <taxon>Eukaryota</taxon>
        <taxon>Fungi</taxon>
        <taxon>Dikarya</taxon>
        <taxon>Ascomycota</taxon>
        <taxon>Pezizomycotina</taxon>
        <taxon>Dothideomycetes</taxon>
        <taxon>Pleosporomycetidae</taxon>
        <taxon>Pleosporales</taxon>
        <taxon>Pleosporineae</taxon>
        <taxon>Pleosporaceae</taxon>
        <taxon>Bipolaris</taxon>
    </lineage>
</organism>
<dbReference type="Proteomes" id="UP000053841">
    <property type="component" value="Unassembled WGS sequence"/>
</dbReference>
<dbReference type="AlphaFoldDB" id="W6XXK3"/>
<sequence>GGTHAGLPAHARIAERFISTAHVLVWFAPRSSSLDPRQPSSLSTNRHLPRLTVHGLCRAIFRPTPQNYTLRARGQVFGFQQI</sequence>
<accession>W6XXK3</accession>
<dbReference type="EMBL" id="KI964719">
    <property type="protein sequence ID" value="EUC30010.1"/>
    <property type="molecule type" value="Genomic_DNA"/>
</dbReference>
<feature type="non-terminal residue" evidence="1">
    <location>
        <position position="1"/>
    </location>
</feature>
<evidence type="ECO:0000313" key="1">
    <source>
        <dbReference type="EMBL" id="EUC30010.1"/>
    </source>
</evidence>
<proteinExistence type="predicted"/>
<dbReference type="GeneID" id="19143131"/>
<protein>
    <submittedName>
        <fullName evidence="1">Uncharacterized protein</fullName>
    </submittedName>
</protein>
<dbReference type="HOGENOM" id="CLU_2564559_0_0_1"/>
<name>W6XXK3_COCC2</name>
<evidence type="ECO:0000313" key="2">
    <source>
        <dbReference type="Proteomes" id="UP000053841"/>
    </source>
</evidence>
<gene>
    <name evidence="1" type="ORF">COCCADRAFT_105015</name>
</gene>
<reference evidence="1 2" key="1">
    <citation type="journal article" date="2013" name="PLoS Genet.">
        <title>Comparative genome structure, secondary metabolite, and effector coding capacity across Cochliobolus pathogens.</title>
        <authorList>
            <person name="Condon B.J."/>
            <person name="Leng Y."/>
            <person name="Wu D."/>
            <person name="Bushley K.E."/>
            <person name="Ohm R.A."/>
            <person name="Otillar R."/>
            <person name="Martin J."/>
            <person name="Schackwitz W."/>
            <person name="Grimwood J."/>
            <person name="MohdZainudin N."/>
            <person name="Xue C."/>
            <person name="Wang R."/>
            <person name="Manning V.A."/>
            <person name="Dhillon B."/>
            <person name="Tu Z.J."/>
            <person name="Steffenson B.J."/>
            <person name="Salamov A."/>
            <person name="Sun H."/>
            <person name="Lowry S."/>
            <person name="LaButti K."/>
            <person name="Han J."/>
            <person name="Copeland A."/>
            <person name="Lindquist E."/>
            <person name="Barry K."/>
            <person name="Schmutz J."/>
            <person name="Baker S.E."/>
            <person name="Ciuffetti L.M."/>
            <person name="Grigoriev I.V."/>
            <person name="Zhong S."/>
            <person name="Turgeon B.G."/>
        </authorList>
    </citation>
    <scope>NUCLEOTIDE SEQUENCE [LARGE SCALE GENOMIC DNA]</scope>
    <source>
        <strain evidence="1 2">26-R-13</strain>
    </source>
</reference>